<comment type="caution">
    <text evidence="2">The sequence shown here is derived from an EMBL/GenBank/DDBJ whole genome shotgun (WGS) entry which is preliminary data.</text>
</comment>
<dbReference type="EMBL" id="NFZX01000030">
    <property type="protein sequence ID" value="RFA33844.1"/>
    <property type="molecule type" value="Genomic_DNA"/>
</dbReference>
<sequence length="233" mass="27274">MMELIREEQREAYLAYFNRSQKKFSHLRWILGIVLFLLFAIGVLILQKPMWLIGSPVAFFIGYKLPYLDLMLNKKKNDLLMSFLFPQFLQSFMALQSSSGNIYQTLKETVNYTNEPLKKELEKLVKRIEQDNDREAYMDFAKYIGSSEAYMIMDKIYQFSIFGIKPEALRELQQYIQGIQENKTNELIDSSMTAMENLAIPPILISLFIVGSFAVVIFMYYMEDVMDAMNIFG</sequence>
<keyword evidence="1" id="KW-0472">Membrane</keyword>
<dbReference type="Proteomes" id="UP000256488">
    <property type="component" value="Unassembled WGS sequence"/>
</dbReference>
<organism evidence="2 3">
    <name type="scientific">Virgibacillus dokdonensis</name>
    <dbReference type="NCBI Taxonomy" id="302167"/>
    <lineage>
        <taxon>Bacteria</taxon>
        <taxon>Bacillati</taxon>
        <taxon>Bacillota</taxon>
        <taxon>Bacilli</taxon>
        <taxon>Bacillales</taxon>
        <taxon>Bacillaceae</taxon>
        <taxon>Virgibacillus</taxon>
    </lineage>
</organism>
<keyword evidence="1" id="KW-0812">Transmembrane</keyword>
<accession>A0A3E0WLL1</accession>
<evidence type="ECO:0000313" key="3">
    <source>
        <dbReference type="Proteomes" id="UP000256488"/>
    </source>
</evidence>
<feature type="transmembrane region" description="Helical" evidence="1">
    <location>
        <begin position="27"/>
        <end position="46"/>
    </location>
</feature>
<evidence type="ECO:0000313" key="2">
    <source>
        <dbReference type="EMBL" id="RFA33844.1"/>
    </source>
</evidence>
<dbReference type="RefSeq" id="WP_116278798.1">
    <property type="nucleotide sequence ID" value="NZ_NFZX01000030.1"/>
</dbReference>
<gene>
    <name evidence="2" type="ORF">CAI16_13395</name>
</gene>
<feature type="transmembrane region" description="Helical" evidence="1">
    <location>
        <begin position="198"/>
        <end position="222"/>
    </location>
</feature>
<feature type="transmembrane region" description="Helical" evidence="1">
    <location>
        <begin position="52"/>
        <end position="72"/>
    </location>
</feature>
<proteinExistence type="predicted"/>
<reference evidence="2 3" key="1">
    <citation type="submission" date="2017-05" db="EMBL/GenBank/DDBJ databases">
        <title>Virgibacillus sp. AK90 isolated from a saltern of Kakinada, India.</title>
        <authorList>
            <person name="Gupta V."/>
            <person name="Sidhu C."/>
            <person name="Korpole S."/>
            <person name="Pinnaka A.K."/>
        </authorList>
    </citation>
    <scope>NUCLEOTIDE SEQUENCE [LARGE SCALE GENOMIC DNA]</scope>
    <source>
        <strain evidence="2 3">AK90</strain>
    </source>
</reference>
<name>A0A3E0WLL1_9BACI</name>
<protein>
    <recommendedName>
        <fullName evidence="4">Flagellar assembly protein FlaJ</fullName>
    </recommendedName>
</protein>
<dbReference type="AlphaFoldDB" id="A0A3E0WLL1"/>
<keyword evidence="1" id="KW-1133">Transmembrane helix</keyword>
<evidence type="ECO:0000256" key="1">
    <source>
        <dbReference type="SAM" id="Phobius"/>
    </source>
</evidence>
<evidence type="ECO:0008006" key="4">
    <source>
        <dbReference type="Google" id="ProtNLM"/>
    </source>
</evidence>